<name>A0ABY1JBR4_9BACT</name>
<keyword evidence="2" id="KW-1185">Reference proteome</keyword>
<organism evidence="1 2">
    <name type="scientific">Acetomicrobium flavidum</name>
    <dbReference type="NCBI Taxonomy" id="49896"/>
    <lineage>
        <taxon>Bacteria</taxon>
        <taxon>Thermotogati</taxon>
        <taxon>Synergistota</taxon>
        <taxon>Synergistia</taxon>
        <taxon>Synergistales</taxon>
        <taxon>Acetomicrobiaceae</taxon>
        <taxon>Acetomicrobium</taxon>
    </lineage>
</organism>
<dbReference type="EMBL" id="FSQZ01000001">
    <property type="protein sequence ID" value="SIN64222.1"/>
    <property type="molecule type" value="Genomic_DNA"/>
</dbReference>
<comment type="caution">
    <text evidence="1">The sequence shown here is derived from an EMBL/GenBank/DDBJ whole genome shotgun (WGS) entry which is preliminary data.</text>
</comment>
<evidence type="ECO:0008006" key="3">
    <source>
        <dbReference type="Google" id="ProtNLM"/>
    </source>
</evidence>
<gene>
    <name evidence="1" type="ORF">SAMN05444368_0566</name>
</gene>
<accession>A0ABY1JBR4</accession>
<dbReference type="Proteomes" id="UP000185093">
    <property type="component" value="Unassembled WGS sequence"/>
</dbReference>
<dbReference type="RefSeq" id="WP_074199208.1">
    <property type="nucleotide sequence ID" value="NZ_FSQZ01000001.1"/>
</dbReference>
<evidence type="ECO:0000313" key="2">
    <source>
        <dbReference type="Proteomes" id="UP000185093"/>
    </source>
</evidence>
<protein>
    <recommendedName>
        <fullName evidence="3">Tetratricopeptide repeat protein</fullName>
    </recommendedName>
</protein>
<proteinExistence type="predicted"/>
<reference evidence="1 2" key="1">
    <citation type="submission" date="2016-11" db="EMBL/GenBank/DDBJ databases">
        <authorList>
            <person name="Varghese N."/>
            <person name="Submissions S."/>
        </authorList>
    </citation>
    <scope>NUCLEOTIDE SEQUENCE [LARGE SCALE GENOMIC DNA]</scope>
    <source>
        <strain evidence="1 2">DSM 20664</strain>
    </source>
</reference>
<evidence type="ECO:0000313" key="1">
    <source>
        <dbReference type="EMBL" id="SIN64222.1"/>
    </source>
</evidence>
<sequence length="567" mass="66639">MNRKTKVYLTLFILVCLTFGDCRKVFSISALYKSYDQYEVLQSINYVVYSISKIVSYNDRIILTNEYDNIINNLNFDVINDKKIITLLTDLMDVLTEEIITTRQKERITNRYKKLIERALFDSIKNNIISVNINPANLTSAIANTIVSAGSIYINYQNCTEDYKDVMNDANAELEDYRIKYLNNMRSSLLEISWEILKNYDINDKYRLTEKQAQEFIEAVKIKTPDLRYRTMKRLLQDNPAFQEFPEFWYQYGLAAKLSNAINSPNDLINILYEYDRTYKNLFRHNPTYAAVAMERIMLRPKNSYINKEDLEIILKNSTNEDWQNYLFAGIKYLELGEIDKARDLFQRNIDNGHEVSLNARLLSDTYTSTDTSYKNLLEKILADNRVSNADKLYMIGKSRDIYYLNKFKDQIKAIQVSAIKSRNPFNDRPLYLVQIPVDWFLEEGPFVVSLNTGEKEYELTCESLHDDRIAIDQETKSVQIEFDSIISPSDKPNESIRLSLRHPLIDLELTYICNNPKDFQDLKNNIKKVVKYVPLIKSTLATYEQTKIKYLDNEYYWHDGNFEIVE</sequence>